<keyword evidence="3" id="KW-1185">Reference proteome</keyword>
<dbReference type="RefSeq" id="WP_144987917.1">
    <property type="nucleotide sequence ID" value="NZ_VNJK01000001.1"/>
</dbReference>
<feature type="domain" description="NAD(P)-binding" evidence="1">
    <location>
        <begin position="7"/>
        <end position="99"/>
    </location>
</feature>
<organism evidence="2 3">
    <name type="scientific">Paenibacillus agilis</name>
    <dbReference type="NCBI Taxonomy" id="3020863"/>
    <lineage>
        <taxon>Bacteria</taxon>
        <taxon>Bacillati</taxon>
        <taxon>Bacillota</taxon>
        <taxon>Bacilli</taxon>
        <taxon>Bacillales</taxon>
        <taxon>Paenibacillaceae</taxon>
        <taxon>Paenibacillus</taxon>
    </lineage>
</organism>
<proteinExistence type="predicted"/>
<dbReference type="OrthoDB" id="339107at2"/>
<evidence type="ECO:0000259" key="1">
    <source>
        <dbReference type="Pfam" id="PF13460"/>
    </source>
</evidence>
<dbReference type="PANTHER" id="PTHR43162">
    <property type="match status" value="1"/>
</dbReference>
<dbReference type="PANTHER" id="PTHR43162:SF1">
    <property type="entry name" value="PRESTALK A DIFFERENTIATION PROTEIN A"/>
    <property type="match status" value="1"/>
</dbReference>
<protein>
    <submittedName>
        <fullName evidence="2">NAD-dependent epimerase/dehydratase family protein</fullName>
    </submittedName>
</protein>
<dbReference type="SUPFAM" id="SSF51735">
    <property type="entry name" value="NAD(P)-binding Rossmann-fold domains"/>
    <property type="match status" value="1"/>
</dbReference>
<dbReference type="InterPro" id="IPR036291">
    <property type="entry name" value="NAD(P)-bd_dom_sf"/>
</dbReference>
<evidence type="ECO:0000313" key="2">
    <source>
        <dbReference type="EMBL" id="TVX92443.1"/>
    </source>
</evidence>
<dbReference type="Proteomes" id="UP000318102">
    <property type="component" value="Unassembled WGS sequence"/>
</dbReference>
<sequence length="272" mass="29724">MTILVTGATGTVGRHIVSQLVEKGALVRALSRNPEKANLPTGVEVVAGDLNSPETLQAALEGVTGLHVITSSLSADGYLQTNPALIEMAEKAGVRRVTVLVGYEGAVEEAVQRSGMEWTFLKPVEVMANTLIDWTDSIRAEGVVREPFGSVRSSRVHEADIASVAVAALLDGGHHKQSYFITGPEVLTRIEAVQVISEEIGKEIQFIELTEEQARDRWREQGYEEGDIDFFVEMGKNPPEVGYTVLPTVKLVTGRRGRTFAEWAAEHKDRFL</sequence>
<reference evidence="2 3" key="1">
    <citation type="submission" date="2019-07" db="EMBL/GenBank/DDBJ databases">
        <authorList>
            <person name="Kim J."/>
        </authorList>
    </citation>
    <scope>NUCLEOTIDE SEQUENCE [LARGE SCALE GENOMIC DNA]</scope>
    <source>
        <strain evidence="2 3">N4</strain>
    </source>
</reference>
<dbReference type="Pfam" id="PF13460">
    <property type="entry name" value="NAD_binding_10"/>
    <property type="match status" value="1"/>
</dbReference>
<evidence type="ECO:0000313" key="3">
    <source>
        <dbReference type="Proteomes" id="UP000318102"/>
    </source>
</evidence>
<dbReference type="Gene3D" id="3.40.50.720">
    <property type="entry name" value="NAD(P)-binding Rossmann-like Domain"/>
    <property type="match status" value="1"/>
</dbReference>
<dbReference type="InterPro" id="IPR016040">
    <property type="entry name" value="NAD(P)-bd_dom"/>
</dbReference>
<name>A0A559IXU7_9BACL</name>
<gene>
    <name evidence="2" type="ORF">FPZ44_04845</name>
</gene>
<dbReference type="InterPro" id="IPR051604">
    <property type="entry name" value="Ergot_Alk_Oxidoreductase"/>
</dbReference>
<accession>A0A559IXU7</accession>
<dbReference type="AlphaFoldDB" id="A0A559IXU7"/>
<comment type="caution">
    <text evidence="2">The sequence shown here is derived from an EMBL/GenBank/DDBJ whole genome shotgun (WGS) entry which is preliminary data.</text>
</comment>
<dbReference type="Gene3D" id="3.90.25.10">
    <property type="entry name" value="UDP-galactose 4-epimerase, domain 1"/>
    <property type="match status" value="1"/>
</dbReference>
<dbReference type="EMBL" id="VNJK01000001">
    <property type="protein sequence ID" value="TVX92443.1"/>
    <property type="molecule type" value="Genomic_DNA"/>
</dbReference>